<dbReference type="Proteomes" id="UP000326671">
    <property type="component" value="Unassembled WGS sequence"/>
</dbReference>
<comment type="caution">
    <text evidence="4">The sequence shown here is derived from an EMBL/GenBank/DDBJ whole genome shotgun (WGS) entry which is preliminary data.</text>
</comment>
<dbReference type="Gene3D" id="3.40.605.10">
    <property type="entry name" value="Aldehyde Dehydrogenase, Chain A, domain 1"/>
    <property type="match status" value="1"/>
</dbReference>
<dbReference type="InterPro" id="IPR051020">
    <property type="entry name" value="ALDH-related_metabolic_enz"/>
</dbReference>
<reference evidence="4 5" key="1">
    <citation type="submission" date="2019-09" db="EMBL/GenBank/DDBJ databases">
        <title>Whole genome sequences of isolates from the Mars Exploration Rovers.</title>
        <authorList>
            <person name="Seuylemezian A."/>
            <person name="Vaishampayan P."/>
        </authorList>
    </citation>
    <scope>NUCLEOTIDE SEQUENCE [LARGE SCALE GENOMIC DNA]</scope>
    <source>
        <strain evidence="4 5">MER_TA_151</strain>
    </source>
</reference>
<dbReference type="InterPro" id="IPR016161">
    <property type="entry name" value="Ald_DH/histidinol_DH"/>
</dbReference>
<protein>
    <submittedName>
        <fullName evidence="4">Aldehyde dehydrogenase family protein</fullName>
    </submittedName>
</protein>
<accession>A0A5J5HYD7</accession>
<evidence type="ECO:0000313" key="4">
    <source>
        <dbReference type="EMBL" id="KAA9027771.1"/>
    </source>
</evidence>
<dbReference type="InterPro" id="IPR016162">
    <property type="entry name" value="Ald_DH_N"/>
</dbReference>
<dbReference type="Pfam" id="PF00171">
    <property type="entry name" value="Aldedh"/>
    <property type="match status" value="1"/>
</dbReference>
<dbReference type="EMBL" id="VYKL01000012">
    <property type="protein sequence ID" value="KAA9027771.1"/>
    <property type="molecule type" value="Genomic_DNA"/>
</dbReference>
<keyword evidence="2" id="KW-0560">Oxidoreductase</keyword>
<dbReference type="InterPro" id="IPR015590">
    <property type="entry name" value="Aldehyde_DH_dom"/>
</dbReference>
<sequence length="484" mass="52287">MTNNVQESLQLKKYLLIDGKKVEADKYTNLYSPYSGEKIAEIAMANETLVKEAISAADKAFPKIAGMPAFERAAILERFVALLTERSDEAARILALECAKPLTFAKAEVSRTIETYKFAAEEAKRIHGETIPFDASPGGVGRIGYTVRKPIGVIGAITPFNFPLNLVAHKVGPAIASGNSIVLKPASQTPLSAIFIAELFQEAGLPDGVLNVVTGSGSVVGEALIHDNRVQMITFTGSPAVGIGIRNKAGLKKTTLELGSNAAVIVDKNVEIDRIIERCVMGAFSNQGQVCISLQRIYAHEDIYDELVEKLTAATKQLKIGDPLDLNTYISALISKNETERAVSWIKEARQQGAIVLTGGETQEGILQPTILTNVHPTLKVSCQEVFAPIVIVNKVSSVDEAIGHVNNSRYGLQAGIYTENVNQALTAANQLEVGAVLINDIPTFRVDHMPYGGVKESGTGREGIKYAIEEMTEMKLIVWNQNL</sequence>
<dbReference type="CDD" id="cd07149">
    <property type="entry name" value="ALDH_y4uC"/>
    <property type="match status" value="1"/>
</dbReference>
<dbReference type="GO" id="GO:0008911">
    <property type="term" value="F:lactaldehyde dehydrogenase (NAD+) activity"/>
    <property type="evidence" value="ECO:0007669"/>
    <property type="project" value="TreeGrafter"/>
</dbReference>
<dbReference type="AlphaFoldDB" id="A0A5J5HYD7"/>
<dbReference type="Gene3D" id="3.40.309.10">
    <property type="entry name" value="Aldehyde Dehydrogenase, Chain A, domain 2"/>
    <property type="match status" value="1"/>
</dbReference>
<dbReference type="FunFam" id="3.40.605.10:FF:000007">
    <property type="entry name" value="NAD/NADP-dependent betaine aldehyde dehydrogenase"/>
    <property type="match status" value="1"/>
</dbReference>
<evidence type="ECO:0000256" key="2">
    <source>
        <dbReference type="ARBA" id="ARBA00023002"/>
    </source>
</evidence>
<evidence type="ECO:0000256" key="1">
    <source>
        <dbReference type="ARBA" id="ARBA00009986"/>
    </source>
</evidence>
<dbReference type="InterPro" id="IPR016163">
    <property type="entry name" value="Ald_DH_C"/>
</dbReference>
<proteinExistence type="inferred from homology"/>
<dbReference type="RefSeq" id="WP_150438982.1">
    <property type="nucleotide sequence ID" value="NZ_VYKL01000012.1"/>
</dbReference>
<dbReference type="PANTHER" id="PTHR42991">
    <property type="entry name" value="ALDEHYDE DEHYDROGENASE"/>
    <property type="match status" value="1"/>
</dbReference>
<evidence type="ECO:0000259" key="3">
    <source>
        <dbReference type="Pfam" id="PF00171"/>
    </source>
</evidence>
<dbReference type="SUPFAM" id="SSF53720">
    <property type="entry name" value="ALDH-like"/>
    <property type="match status" value="1"/>
</dbReference>
<evidence type="ECO:0000313" key="5">
    <source>
        <dbReference type="Proteomes" id="UP000326671"/>
    </source>
</evidence>
<comment type="similarity">
    <text evidence="1">Belongs to the aldehyde dehydrogenase family.</text>
</comment>
<feature type="domain" description="Aldehyde dehydrogenase" evidence="3">
    <location>
        <begin position="26"/>
        <end position="477"/>
    </location>
</feature>
<gene>
    <name evidence="4" type="ORF">F4V44_05415</name>
</gene>
<organism evidence="4 5">
    <name type="scientific">Niallia endozanthoxylica</name>
    <dbReference type="NCBI Taxonomy" id="2036016"/>
    <lineage>
        <taxon>Bacteria</taxon>
        <taxon>Bacillati</taxon>
        <taxon>Bacillota</taxon>
        <taxon>Bacilli</taxon>
        <taxon>Bacillales</taxon>
        <taxon>Bacillaceae</taxon>
        <taxon>Niallia</taxon>
    </lineage>
</organism>
<keyword evidence="5" id="KW-1185">Reference proteome</keyword>
<dbReference type="OrthoDB" id="9762913at2"/>
<name>A0A5J5HYD7_9BACI</name>
<dbReference type="PANTHER" id="PTHR42991:SF1">
    <property type="entry name" value="ALDEHYDE DEHYDROGENASE"/>
    <property type="match status" value="1"/>
</dbReference>